<dbReference type="AlphaFoldDB" id="A0A2S0VL73"/>
<dbReference type="InterPro" id="IPR004027">
    <property type="entry name" value="SEC_C_motif"/>
</dbReference>
<protein>
    <recommendedName>
        <fullName evidence="1">YchJ-like middle NTF2-like domain-containing protein</fullName>
    </recommendedName>
</protein>
<evidence type="ECO:0000259" key="1">
    <source>
        <dbReference type="Pfam" id="PF17775"/>
    </source>
</evidence>
<dbReference type="SUPFAM" id="SSF54427">
    <property type="entry name" value="NTF2-like"/>
    <property type="match status" value="1"/>
</dbReference>
<evidence type="ECO:0000313" key="3">
    <source>
        <dbReference type="Proteomes" id="UP000244441"/>
    </source>
</evidence>
<accession>A0A2S0VL73</accession>
<dbReference type="EMBL" id="CP026604">
    <property type="protein sequence ID" value="AWB64964.1"/>
    <property type="molecule type" value="Genomic_DNA"/>
</dbReference>
<keyword evidence="3" id="KW-1185">Reference proteome</keyword>
<name>A0A2S0VL73_9ALTE</name>
<dbReference type="Pfam" id="PF02810">
    <property type="entry name" value="SEC-C"/>
    <property type="match status" value="2"/>
</dbReference>
<dbReference type="PANTHER" id="PTHR33747">
    <property type="entry name" value="UPF0225 PROTEIN SCO1677"/>
    <property type="match status" value="1"/>
</dbReference>
<gene>
    <name evidence="2" type="ORF">C2869_00250</name>
</gene>
<dbReference type="InterPro" id="IPR048469">
    <property type="entry name" value="YchJ-like_M"/>
</dbReference>
<dbReference type="SUPFAM" id="SSF103642">
    <property type="entry name" value="Sec-C motif"/>
    <property type="match status" value="1"/>
</dbReference>
<organism evidence="2 3">
    <name type="scientific">Saccharobesus litoralis</name>
    <dbReference type="NCBI Taxonomy" id="2172099"/>
    <lineage>
        <taxon>Bacteria</taxon>
        <taxon>Pseudomonadati</taxon>
        <taxon>Pseudomonadota</taxon>
        <taxon>Gammaproteobacteria</taxon>
        <taxon>Alteromonadales</taxon>
        <taxon>Alteromonadaceae</taxon>
        <taxon>Saccharobesus</taxon>
    </lineage>
</organism>
<dbReference type="Proteomes" id="UP000244441">
    <property type="component" value="Chromosome"/>
</dbReference>
<dbReference type="NCBIfam" id="NF002486">
    <property type="entry name" value="PRK01752.1"/>
    <property type="match status" value="1"/>
</dbReference>
<dbReference type="PANTHER" id="PTHR33747:SF1">
    <property type="entry name" value="ADENYLATE CYCLASE-ASSOCIATED CAP C-TERMINAL DOMAIN-CONTAINING PROTEIN"/>
    <property type="match status" value="1"/>
</dbReference>
<proteinExistence type="predicted"/>
<dbReference type="Gene3D" id="3.10.450.50">
    <property type="match status" value="1"/>
</dbReference>
<evidence type="ECO:0000313" key="2">
    <source>
        <dbReference type="EMBL" id="AWB64964.1"/>
    </source>
</evidence>
<dbReference type="Pfam" id="PF17775">
    <property type="entry name" value="YchJ_M-like"/>
    <property type="match status" value="1"/>
</dbReference>
<dbReference type="InterPro" id="IPR032710">
    <property type="entry name" value="NTF2-like_dom_sf"/>
</dbReference>
<sequence>MYKDKMLVSLSKNMKCPCHSGESYQACCQPFHDNDCHAPTPEKLMRSRYCAYALNKCQYIVDTLVAEQRQNNELSQIEEFAQSVSFKNLTILDTHQSELTQQFGFVTFKVVYQTPDKAFHWMQEKSRFQYTNEQWFYVDGLVTSNNKPIFLGRNESCLCGSTKKFKRCCG</sequence>
<dbReference type="KEGG" id="cate:C2869_00250"/>
<reference evidence="2 3" key="1">
    <citation type="submission" date="2018-01" db="EMBL/GenBank/DDBJ databases">
        <title>Genome sequence of a Cantenovulum-like bacteria.</title>
        <authorList>
            <person name="Tan W.R."/>
            <person name="Lau N.-S."/>
            <person name="Go F."/>
            <person name="Amirul A.-A.A."/>
        </authorList>
    </citation>
    <scope>NUCLEOTIDE SEQUENCE [LARGE SCALE GENOMIC DNA]</scope>
    <source>
        <strain evidence="2 3">CCB-QB4</strain>
    </source>
</reference>
<feature type="domain" description="YchJ-like middle NTF2-like" evidence="1">
    <location>
        <begin position="40"/>
        <end position="140"/>
    </location>
</feature>